<gene>
    <name evidence="10" type="primary">glmS</name>
    <name evidence="10" type="ORF">CEE36_00015</name>
</gene>
<feature type="domain" description="SIS" evidence="9">
    <location>
        <begin position="463"/>
        <end position="602"/>
    </location>
</feature>
<evidence type="ECO:0000256" key="6">
    <source>
        <dbReference type="ARBA" id="ARBA00022737"/>
    </source>
</evidence>
<accession>A0A532VAD1</accession>
<name>A0A532VAD1_UNCT6</name>
<dbReference type="InterPro" id="IPR046348">
    <property type="entry name" value="SIS_dom_sf"/>
</dbReference>
<evidence type="ECO:0000256" key="1">
    <source>
        <dbReference type="ARBA" id="ARBA00001031"/>
    </source>
</evidence>
<evidence type="ECO:0000256" key="4">
    <source>
        <dbReference type="ARBA" id="ARBA00022576"/>
    </source>
</evidence>
<dbReference type="GO" id="GO:0004360">
    <property type="term" value="F:glutamine-fructose-6-phosphate transaminase (isomerizing) activity"/>
    <property type="evidence" value="ECO:0007669"/>
    <property type="project" value="UniProtKB-EC"/>
</dbReference>
<evidence type="ECO:0000256" key="7">
    <source>
        <dbReference type="ARBA" id="ARBA00022962"/>
    </source>
</evidence>
<keyword evidence="6" id="KW-0677">Repeat</keyword>
<dbReference type="Proteomes" id="UP000317778">
    <property type="component" value="Unassembled WGS sequence"/>
</dbReference>
<dbReference type="CDD" id="cd05008">
    <property type="entry name" value="SIS_GlmS_GlmD_1"/>
    <property type="match status" value="1"/>
</dbReference>
<protein>
    <recommendedName>
        <fullName evidence="3">Glutamine--fructose-6-phosphate aminotransferase [isomerizing]</fullName>
        <ecNumber evidence="2">2.6.1.16</ecNumber>
    </recommendedName>
</protein>
<evidence type="ECO:0000256" key="2">
    <source>
        <dbReference type="ARBA" id="ARBA00012916"/>
    </source>
</evidence>
<reference evidence="10 11" key="1">
    <citation type="submission" date="2017-06" db="EMBL/GenBank/DDBJ databases">
        <title>Novel microbial phyla capable of carbon fixation and sulfur reduction in deep-sea sediments.</title>
        <authorList>
            <person name="Huang J."/>
            <person name="Baker B."/>
            <person name="Wang Y."/>
        </authorList>
    </citation>
    <scope>NUCLEOTIDE SEQUENCE [LARGE SCALE GENOMIC DNA]</scope>
    <source>
        <strain evidence="10">B3_TA06</strain>
    </source>
</reference>
<feature type="domain" description="SIS" evidence="9">
    <location>
        <begin position="296"/>
        <end position="435"/>
    </location>
</feature>
<comment type="caution">
    <text evidence="10">The sequence shown here is derived from an EMBL/GenBank/DDBJ whole genome shotgun (WGS) entry which is preliminary data.</text>
</comment>
<evidence type="ECO:0000259" key="9">
    <source>
        <dbReference type="PROSITE" id="PS51464"/>
    </source>
</evidence>
<organism evidence="10 11">
    <name type="scientific">candidate division TA06 bacterium B3_TA06</name>
    <dbReference type="NCBI Taxonomy" id="2012487"/>
    <lineage>
        <taxon>Bacteria</taxon>
        <taxon>Bacteria division TA06</taxon>
    </lineage>
</organism>
<evidence type="ECO:0000313" key="11">
    <source>
        <dbReference type="Proteomes" id="UP000317778"/>
    </source>
</evidence>
<dbReference type="GO" id="GO:0097367">
    <property type="term" value="F:carbohydrate derivative binding"/>
    <property type="evidence" value="ECO:0007669"/>
    <property type="project" value="InterPro"/>
</dbReference>
<dbReference type="EC" id="2.6.1.16" evidence="2"/>
<dbReference type="Pfam" id="PF01380">
    <property type="entry name" value="SIS"/>
    <property type="match status" value="2"/>
</dbReference>
<evidence type="ECO:0000256" key="3">
    <source>
        <dbReference type="ARBA" id="ARBA00016090"/>
    </source>
</evidence>
<dbReference type="GO" id="GO:0006487">
    <property type="term" value="P:protein N-linked glycosylation"/>
    <property type="evidence" value="ECO:0007669"/>
    <property type="project" value="TreeGrafter"/>
</dbReference>
<keyword evidence="7" id="KW-0315">Glutamine amidotransferase</keyword>
<dbReference type="SUPFAM" id="SSF53697">
    <property type="entry name" value="SIS domain"/>
    <property type="match status" value="1"/>
</dbReference>
<dbReference type="InterPro" id="IPR017932">
    <property type="entry name" value="GATase_2_dom"/>
</dbReference>
<dbReference type="EMBL" id="NJBO01000001">
    <property type="protein sequence ID" value="TKJ44165.1"/>
    <property type="molecule type" value="Genomic_DNA"/>
</dbReference>
<dbReference type="Gene3D" id="3.40.50.10490">
    <property type="entry name" value="Glucose-6-phosphate isomerase like protein, domain 1"/>
    <property type="match status" value="2"/>
</dbReference>
<dbReference type="PROSITE" id="PS51278">
    <property type="entry name" value="GATASE_TYPE_2"/>
    <property type="match status" value="1"/>
</dbReference>
<dbReference type="PROSITE" id="PS51464">
    <property type="entry name" value="SIS"/>
    <property type="match status" value="2"/>
</dbReference>
<evidence type="ECO:0000313" key="10">
    <source>
        <dbReference type="EMBL" id="TKJ44165.1"/>
    </source>
</evidence>
<comment type="catalytic activity">
    <reaction evidence="1">
        <text>D-fructose 6-phosphate + L-glutamine = D-glucosamine 6-phosphate + L-glutamate</text>
        <dbReference type="Rhea" id="RHEA:13237"/>
        <dbReference type="ChEBI" id="CHEBI:29985"/>
        <dbReference type="ChEBI" id="CHEBI:58359"/>
        <dbReference type="ChEBI" id="CHEBI:58725"/>
        <dbReference type="ChEBI" id="CHEBI:61527"/>
        <dbReference type="EC" id="2.6.1.16"/>
    </reaction>
</comment>
<dbReference type="InterPro" id="IPR005855">
    <property type="entry name" value="GFAT"/>
</dbReference>
<dbReference type="Gene3D" id="3.60.20.10">
    <property type="entry name" value="Glutamine Phosphoribosylpyrophosphate, subunit 1, domain 1"/>
    <property type="match status" value="1"/>
</dbReference>
<dbReference type="GO" id="GO:0006047">
    <property type="term" value="P:UDP-N-acetylglucosamine metabolic process"/>
    <property type="evidence" value="ECO:0007669"/>
    <property type="project" value="TreeGrafter"/>
</dbReference>
<dbReference type="InterPro" id="IPR029055">
    <property type="entry name" value="Ntn_hydrolases_N"/>
</dbReference>
<dbReference type="InterPro" id="IPR035466">
    <property type="entry name" value="GlmS/AgaS_SIS"/>
</dbReference>
<dbReference type="InterPro" id="IPR035490">
    <property type="entry name" value="GlmS/FrlB_SIS"/>
</dbReference>
<dbReference type="NCBIfam" id="TIGR01135">
    <property type="entry name" value="glmS"/>
    <property type="match status" value="1"/>
</dbReference>
<evidence type="ECO:0000259" key="8">
    <source>
        <dbReference type="PROSITE" id="PS51278"/>
    </source>
</evidence>
<keyword evidence="5" id="KW-0808">Transferase</keyword>
<keyword evidence="4" id="KW-0032">Aminotransferase</keyword>
<dbReference type="GO" id="GO:0006002">
    <property type="term" value="P:fructose 6-phosphate metabolic process"/>
    <property type="evidence" value="ECO:0007669"/>
    <property type="project" value="TreeGrafter"/>
</dbReference>
<dbReference type="CDD" id="cd05009">
    <property type="entry name" value="SIS_GlmS_GlmD_2"/>
    <property type="match status" value="1"/>
</dbReference>
<dbReference type="SUPFAM" id="SSF56235">
    <property type="entry name" value="N-terminal nucleophile aminohydrolases (Ntn hydrolases)"/>
    <property type="match status" value="1"/>
</dbReference>
<dbReference type="PANTHER" id="PTHR10937:SF0">
    <property type="entry name" value="GLUTAMINE--FRUCTOSE-6-PHOSPHATE TRANSAMINASE (ISOMERIZING)"/>
    <property type="match status" value="1"/>
</dbReference>
<dbReference type="InterPro" id="IPR001347">
    <property type="entry name" value="SIS_dom"/>
</dbReference>
<dbReference type="PANTHER" id="PTHR10937">
    <property type="entry name" value="GLUCOSAMINE--FRUCTOSE-6-PHOSPHATE AMINOTRANSFERASE, ISOMERIZING"/>
    <property type="match status" value="1"/>
</dbReference>
<evidence type="ECO:0000256" key="5">
    <source>
        <dbReference type="ARBA" id="ARBA00022679"/>
    </source>
</evidence>
<dbReference type="Pfam" id="PF13522">
    <property type="entry name" value="GATase_6"/>
    <property type="match status" value="1"/>
</dbReference>
<feature type="domain" description="Glutamine amidotransferase type-2" evidence="8">
    <location>
        <begin position="12"/>
        <end position="232"/>
    </location>
</feature>
<dbReference type="NCBIfam" id="NF001484">
    <property type="entry name" value="PRK00331.1"/>
    <property type="match status" value="1"/>
</dbReference>
<proteinExistence type="predicted"/>
<dbReference type="AlphaFoldDB" id="A0A532VAD1"/>
<sequence length="612" mass="68163">MKGRWLLLSSMCGFFAISFSSQRSDLGKILYRAGTRLAYRGYDTAGVATISEDGILDLRKDAGEVEDLNERLGFSQMTGQRGIIQLRWATFGFPNKANSQPHHDCRRFLVGAHNGNIINTRSLRKELSEDGHTLIGENDGEVILHLLEEPFYRTRNLAYAAQEAAARMKGAYAYVTTSLDGDGFVSVKNGSSLFVGIGDGFRCVSSDLVAILELTRNVIQLQDGDLVHFTCDSHRVCNIRDLEVEINREVQELSITPEKITKGNYPHFMLKEIHEIPSKAQELIRYLPKAEHTCTVIEKLASARRIFFVGAGSSHFAGLLGSFYFGRLAKIPVTPAFGSEFLEKYPGCVDERDVVLLISQSGETKDIKNVLDAIQNRTQVISLVNNIGSTLAMRSNYVIPIASDLEIAVPATKTYVNQVIALLYLALKIAQTKGTNGLSAREFLSLPDLLHSVLQDESKVAPFAEELARWPDAYYLGYGMSYPVVLEGALKMKEITYLHVEGMYSGEFKHGSISRLEEGYPVLFVVSEPEKYYVLSHVNEVRTRKGKVLTIGPPDEELKAESDLYFKLPEAHPVLMPILSTVPLYMIAYRTAVDRGCNPDRPRNISKTITVD</sequence>